<keyword evidence="5" id="KW-0862">Zinc</keyword>
<comment type="subunit">
    <text evidence="2">Monomer.</text>
</comment>
<evidence type="ECO:0000256" key="1">
    <source>
        <dbReference type="ARBA" id="ARBA00004123"/>
    </source>
</evidence>
<reference evidence="9" key="1">
    <citation type="submission" date="2016-11" db="UniProtKB">
        <authorList>
            <consortium name="WormBaseParasite"/>
        </authorList>
    </citation>
    <scope>IDENTIFICATION</scope>
</reference>
<accession>A0A1I7XMR5</accession>
<keyword evidence="3" id="KW-0479">Metal-binding</keyword>
<dbReference type="GO" id="GO:0008270">
    <property type="term" value="F:zinc ion binding"/>
    <property type="evidence" value="ECO:0007669"/>
    <property type="project" value="TreeGrafter"/>
</dbReference>
<evidence type="ECO:0000256" key="2">
    <source>
        <dbReference type="ARBA" id="ARBA00011245"/>
    </source>
</evidence>
<organism evidence="8 9">
    <name type="scientific">Heterorhabditis bacteriophora</name>
    <name type="common">Entomopathogenic nematode worm</name>
    <dbReference type="NCBI Taxonomy" id="37862"/>
    <lineage>
        <taxon>Eukaryota</taxon>
        <taxon>Metazoa</taxon>
        <taxon>Ecdysozoa</taxon>
        <taxon>Nematoda</taxon>
        <taxon>Chromadorea</taxon>
        <taxon>Rhabditida</taxon>
        <taxon>Rhabditina</taxon>
        <taxon>Rhabditomorpha</taxon>
        <taxon>Strongyloidea</taxon>
        <taxon>Heterorhabditidae</taxon>
        <taxon>Heterorhabditis</taxon>
    </lineage>
</organism>
<feature type="domain" description="DUF1907" evidence="7">
    <location>
        <begin position="7"/>
        <end position="225"/>
    </location>
</feature>
<dbReference type="SMART" id="SM01168">
    <property type="entry name" value="DUF1907"/>
    <property type="match status" value="1"/>
</dbReference>
<protein>
    <submittedName>
        <fullName evidence="9">DUF1907 domain-containing protein</fullName>
    </submittedName>
</protein>
<sequence length="225" mass="24798">MYWISYLSKAPFNMTSRGFGNGLRIAEIGGPSNLFPKLHKEKAFDLNEVCATCDAPHAAVFGPGAGPWPVVGVNCEMVADANLSQGKVNAIYLTFLILISHSVLSKVTFVHNLYIQTATKIAYIEENSSNKYQTKIIDSTKFSLMANLAVSENDDPSEVVHFKCSIRTGQLNLPETIRRAIAEHYTDKPVSLAGLFILHEGEAKLHVMPDFPSCPFNNTDEVIHI</sequence>
<comment type="subcellular location">
    <subcellularLocation>
        <location evidence="1">Nucleus</location>
    </subcellularLocation>
</comment>
<evidence type="ECO:0000256" key="6">
    <source>
        <dbReference type="ARBA" id="ARBA00023242"/>
    </source>
</evidence>
<keyword evidence="4" id="KW-0378">Hydrolase</keyword>
<evidence type="ECO:0000313" key="9">
    <source>
        <dbReference type="WBParaSite" id="Hba_18785"/>
    </source>
</evidence>
<dbReference type="GO" id="GO:0016788">
    <property type="term" value="F:hydrolase activity, acting on ester bonds"/>
    <property type="evidence" value="ECO:0007669"/>
    <property type="project" value="TreeGrafter"/>
</dbReference>
<evidence type="ECO:0000259" key="7">
    <source>
        <dbReference type="SMART" id="SM01168"/>
    </source>
</evidence>
<dbReference type="WBParaSite" id="Hba_18785">
    <property type="protein sequence ID" value="Hba_18785"/>
    <property type="gene ID" value="Hba_18785"/>
</dbReference>
<dbReference type="InterPro" id="IPR015021">
    <property type="entry name" value="C11orf54_DUF1907"/>
</dbReference>
<dbReference type="AlphaFoldDB" id="A0A1I7XMR5"/>
<keyword evidence="6" id="KW-0539">Nucleus</keyword>
<proteinExistence type="predicted"/>
<evidence type="ECO:0000256" key="4">
    <source>
        <dbReference type="ARBA" id="ARBA00022801"/>
    </source>
</evidence>
<evidence type="ECO:0000256" key="5">
    <source>
        <dbReference type="ARBA" id="ARBA00022833"/>
    </source>
</evidence>
<dbReference type="SUPFAM" id="SSF117856">
    <property type="entry name" value="AF0104/ALDC/Ptd012-like"/>
    <property type="match status" value="1"/>
</dbReference>
<evidence type="ECO:0000256" key="3">
    <source>
        <dbReference type="ARBA" id="ARBA00022723"/>
    </source>
</evidence>
<dbReference type="PANTHER" id="PTHR13204:SF1">
    <property type="entry name" value="ESTER HYDROLASE C11ORF54"/>
    <property type="match status" value="1"/>
</dbReference>
<name>A0A1I7XMR5_HETBA</name>
<dbReference type="Pfam" id="PF08925">
    <property type="entry name" value="DUF1907"/>
    <property type="match status" value="1"/>
</dbReference>
<dbReference type="GO" id="GO:0005634">
    <property type="term" value="C:nucleus"/>
    <property type="evidence" value="ECO:0007669"/>
    <property type="project" value="UniProtKB-SubCell"/>
</dbReference>
<dbReference type="PANTHER" id="PTHR13204">
    <property type="entry name" value="PTD012 PROTEIN"/>
    <property type="match status" value="1"/>
</dbReference>
<dbReference type="Proteomes" id="UP000095283">
    <property type="component" value="Unplaced"/>
</dbReference>
<keyword evidence="8" id="KW-1185">Reference proteome</keyword>
<evidence type="ECO:0000313" key="8">
    <source>
        <dbReference type="Proteomes" id="UP000095283"/>
    </source>
</evidence>